<dbReference type="EMBL" id="JAECZO010000104">
    <property type="protein sequence ID" value="KAK7197389.1"/>
    <property type="molecule type" value="Genomic_DNA"/>
</dbReference>
<protein>
    <submittedName>
        <fullName evidence="2">Mak10 subunit, NatC N(Alpha)-terminal acetyltransferase</fullName>
    </submittedName>
</protein>
<dbReference type="GO" id="GO:0031417">
    <property type="term" value="C:NatC complex"/>
    <property type="evidence" value="ECO:0007669"/>
    <property type="project" value="InterPro"/>
</dbReference>
<dbReference type="AlphaFoldDB" id="A0AAW0EVC6"/>
<keyword evidence="3" id="KW-1185">Reference proteome</keyword>
<feature type="domain" description="NAA35-like TPR repeats" evidence="1">
    <location>
        <begin position="297"/>
        <end position="691"/>
    </location>
</feature>
<evidence type="ECO:0000259" key="1">
    <source>
        <dbReference type="Pfam" id="PF25789"/>
    </source>
</evidence>
<reference evidence="2 3" key="1">
    <citation type="journal article" date="2021" name="MBio">
        <title>A New Model Trypanosomatid, Novymonas esmeraldas: Genomic Perception of Its 'Candidatus Pandoraea novymonadis' Endosymbiont.</title>
        <authorList>
            <person name="Zakharova A."/>
            <person name="Saura A."/>
            <person name="Butenko A."/>
            <person name="Podesvova L."/>
            <person name="Warmusova S."/>
            <person name="Kostygov A.Y."/>
            <person name="Nenarokova A."/>
            <person name="Lukes J."/>
            <person name="Opperdoes F.R."/>
            <person name="Yurchenko V."/>
        </authorList>
    </citation>
    <scope>NUCLEOTIDE SEQUENCE [LARGE SCALE GENOMIC DNA]</scope>
    <source>
        <strain evidence="2 3">E262AT.01</strain>
    </source>
</reference>
<dbReference type="Proteomes" id="UP001430356">
    <property type="component" value="Unassembled WGS sequence"/>
</dbReference>
<organism evidence="2 3">
    <name type="scientific">Novymonas esmeraldas</name>
    <dbReference type="NCBI Taxonomy" id="1808958"/>
    <lineage>
        <taxon>Eukaryota</taxon>
        <taxon>Discoba</taxon>
        <taxon>Euglenozoa</taxon>
        <taxon>Kinetoplastea</taxon>
        <taxon>Metakinetoplastina</taxon>
        <taxon>Trypanosomatida</taxon>
        <taxon>Trypanosomatidae</taxon>
        <taxon>Novymonas</taxon>
    </lineage>
</organism>
<accession>A0AAW0EVC6</accession>
<proteinExistence type="predicted"/>
<name>A0AAW0EVC6_9TRYP</name>
<dbReference type="PANTHER" id="PTHR21373">
    <property type="entry name" value="GLUCOSE REPRESSIBLE PROTEIN MAK10"/>
    <property type="match status" value="1"/>
</dbReference>
<evidence type="ECO:0000313" key="3">
    <source>
        <dbReference type="Proteomes" id="UP001430356"/>
    </source>
</evidence>
<dbReference type="InterPro" id="IPR057982">
    <property type="entry name" value="TPR_NAA35"/>
</dbReference>
<gene>
    <name evidence="2" type="ORF">NESM_000686800</name>
</gene>
<dbReference type="PANTHER" id="PTHR21373:SF0">
    <property type="entry name" value="N-ALPHA-ACETYLTRANSFERASE 35, NATC AUXILIARY SUBUNIT"/>
    <property type="match status" value="1"/>
</dbReference>
<evidence type="ECO:0000313" key="2">
    <source>
        <dbReference type="EMBL" id="KAK7197389.1"/>
    </source>
</evidence>
<dbReference type="Pfam" id="PF25789">
    <property type="entry name" value="TPR_NAA35"/>
    <property type="match status" value="1"/>
</dbReference>
<sequence length="745" mass="82661">MQSPPKPLCDLDDTWEDALAAFKESLVGEPTWSCYCLGGVDKEVILSAPEVMDPKTDSGFGYEDVHSLAHLLKTGAVPSAATVTTEAALLDLMDYIHVKELTYLQGYALTQSYLDFPYFLRMDLLKAQNVTLHAYCRGVLRTLDCIVRAVFSTTNRSEEEFMLVPPELDRQPDCSVEEIVSELEAAAAAATSPAVAARLRVRQHLLAALSHFLESKKRSDVEAACVECHAALEILESDVYVRAGEPAPEAAMLRAKEIAFWVSVITPTRALPTPSFADAMDAYRRMLQQLASFKTLVNIESLASVADFIENLGAVQPLLPVRSLCAVVLFSRDPNESFLHGAPLHRRLLTTLAKKYGAPLYQKIFEGDEAMVDGVVEYRVKCTMNRLKVTPEQLMFLRQQTVDSVRRWTMEACKLYLVFLETMLCNRGLAHRRMMNAMADLVRFQEMSYTTDLSVFLANVPGVSKELEAESIRCSTVLTLFSNDYVLRAMERVMSFEVELDLLTQGELVPAMWYINFAQRAQVENKTALCLQSTHSLPATLINKRTHVPVHNLALTTRTTGQMDLARDGVLDACCSLSDATYLSACLMEKKRLIDLAGAPKHSLISVENVFNHRLLLCYGQLRSPPLRSYERCMSSRPALDDASKIPVYAAKAADVATNAAEKLRSVLSSSSVDEVRRASIRRSVEGLEKTAHMVAASLRAFSAVCERDDELKDYCATVERPGLPSAVTFAFRKKKEISATSATA</sequence>
<comment type="caution">
    <text evidence="2">The sequence shown here is derived from an EMBL/GenBank/DDBJ whole genome shotgun (WGS) entry which is preliminary data.</text>
</comment>
<dbReference type="InterPro" id="IPR007244">
    <property type="entry name" value="Naa35_N"/>
</dbReference>